<keyword evidence="11" id="KW-0443">Lipid metabolism</keyword>
<protein>
    <submittedName>
        <fullName evidence="16">Fatty acid hydroxylase</fullName>
    </submittedName>
</protein>
<comment type="cofactor">
    <cofactor evidence="1">
        <name>Zn(2+)</name>
        <dbReference type="ChEBI" id="CHEBI:29105"/>
    </cofactor>
</comment>
<keyword evidence="8" id="KW-0862">Zinc</keyword>
<evidence type="ECO:0000256" key="11">
    <source>
        <dbReference type="ARBA" id="ARBA00023098"/>
    </source>
</evidence>
<evidence type="ECO:0000256" key="13">
    <source>
        <dbReference type="ARBA" id="ARBA00023160"/>
    </source>
</evidence>
<evidence type="ECO:0000256" key="5">
    <source>
        <dbReference type="ARBA" id="ARBA00022723"/>
    </source>
</evidence>
<dbReference type="RefSeq" id="WP_006975311.1">
    <property type="nucleotide sequence ID" value="NZ_ABCS01000088.1"/>
</dbReference>
<dbReference type="eggNOG" id="COG3000">
    <property type="taxonomic scope" value="Bacteria"/>
</dbReference>
<comment type="caution">
    <text evidence="16">The sequence shown here is derived from an EMBL/GenBank/DDBJ whole genome shotgun (WGS) entry which is preliminary data.</text>
</comment>
<evidence type="ECO:0000256" key="4">
    <source>
        <dbReference type="ARBA" id="ARBA00022692"/>
    </source>
</evidence>
<keyword evidence="9 14" id="KW-1133">Transmembrane helix</keyword>
<dbReference type="EMBL" id="ABCS01000088">
    <property type="protein sequence ID" value="EDM75548.1"/>
    <property type="molecule type" value="Genomic_DNA"/>
</dbReference>
<feature type="transmembrane region" description="Helical" evidence="14">
    <location>
        <begin position="143"/>
        <end position="161"/>
    </location>
</feature>
<dbReference type="Pfam" id="PF04116">
    <property type="entry name" value="FA_hydroxylase"/>
    <property type="match status" value="1"/>
</dbReference>
<accession>A6GF21</accession>
<evidence type="ECO:0000313" key="16">
    <source>
        <dbReference type="EMBL" id="EDM75548.1"/>
    </source>
</evidence>
<keyword evidence="10" id="KW-0560">Oxidoreductase</keyword>
<dbReference type="PANTHER" id="PTHR12863:SF1">
    <property type="entry name" value="FATTY ACID 2-HYDROXYLASE"/>
    <property type="match status" value="1"/>
</dbReference>
<evidence type="ECO:0000256" key="3">
    <source>
        <dbReference type="ARBA" id="ARBA00022516"/>
    </source>
</evidence>
<evidence type="ECO:0000256" key="12">
    <source>
        <dbReference type="ARBA" id="ARBA00023136"/>
    </source>
</evidence>
<keyword evidence="13" id="KW-0275">Fatty acid biosynthesis</keyword>
<evidence type="ECO:0000256" key="1">
    <source>
        <dbReference type="ARBA" id="ARBA00001947"/>
    </source>
</evidence>
<dbReference type="AlphaFoldDB" id="A6GF21"/>
<dbReference type="InterPro" id="IPR014430">
    <property type="entry name" value="Scs7"/>
</dbReference>
<dbReference type="GO" id="GO:0080132">
    <property type="term" value="F:fatty acid 2-hydroxylase activity"/>
    <property type="evidence" value="ECO:0007669"/>
    <property type="project" value="InterPro"/>
</dbReference>
<evidence type="ECO:0000256" key="14">
    <source>
        <dbReference type="SAM" id="Phobius"/>
    </source>
</evidence>
<evidence type="ECO:0000256" key="7">
    <source>
        <dbReference type="ARBA" id="ARBA00022832"/>
    </source>
</evidence>
<keyword evidence="4 14" id="KW-0812">Transmembrane</keyword>
<dbReference type="PANTHER" id="PTHR12863">
    <property type="entry name" value="FATTY ACID HYDROXYLASE"/>
    <property type="match status" value="1"/>
</dbReference>
<dbReference type="Proteomes" id="UP000005801">
    <property type="component" value="Unassembled WGS sequence"/>
</dbReference>
<keyword evidence="6" id="KW-0256">Endoplasmic reticulum</keyword>
<feature type="transmembrane region" description="Helical" evidence="14">
    <location>
        <begin position="63"/>
        <end position="86"/>
    </location>
</feature>
<evidence type="ECO:0000256" key="2">
    <source>
        <dbReference type="ARBA" id="ARBA00004477"/>
    </source>
</evidence>
<dbReference type="GO" id="GO:0016020">
    <property type="term" value="C:membrane"/>
    <property type="evidence" value="ECO:0007669"/>
    <property type="project" value="InterPro"/>
</dbReference>
<proteinExistence type="predicted"/>
<dbReference type="STRING" id="391625.PPSIR1_13605"/>
<dbReference type="GO" id="GO:0006633">
    <property type="term" value="P:fatty acid biosynthetic process"/>
    <property type="evidence" value="ECO:0007669"/>
    <property type="project" value="UniProtKB-KW"/>
</dbReference>
<keyword evidence="7" id="KW-0276">Fatty acid metabolism</keyword>
<evidence type="ECO:0000256" key="8">
    <source>
        <dbReference type="ARBA" id="ARBA00022833"/>
    </source>
</evidence>
<reference evidence="16 17" key="1">
    <citation type="submission" date="2007-06" db="EMBL/GenBank/DDBJ databases">
        <authorList>
            <person name="Shimkets L."/>
            <person name="Ferriera S."/>
            <person name="Johnson J."/>
            <person name="Kravitz S."/>
            <person name="Beeson K."/>
            <person name="Sutton G."/>
            <person name="Rogers Y.-H."/>
            <person name="Friedman R."/>
            <person name="Frazier M."/>
            <person name="Venter J.C."/>
        </authorList>
    </citation>
    <scope>NUCLEOTIDE SEQUENCE [LARGE SCALE GENOMIC DNA]</scope>
    <source>
        <strain evidence="16 17">SIR-1</strain>
    </source>
</reference>
<feature type="domain" description="Fatty acid hydroxylase" evidence="15">
    <location>
        <begin position="73"/>
        <end position="207"/>
    </location>
</feature>
<dbReference type="OrthoDB" id="5291370at2"/>
<evidence type="ECO:0000256" key="9">
    <source>
        <dbReference type="ARBA" id="ARBA00022989"/>
    </source>
</evidence>
<keyword evidence="3" id="KW-0444">Lipid biosynthesis</keyword>
<sequence length="211" mass="24303">MSAPSPDLSDYPGGYTINRKGAGRQFDNDFLEAFSRCHGSIPLIIYAPVVGWLFYRTATTTELGVAATVGLTLAGIFVWTLAEYWLHRIVFHFERMPKLHYFLHGIHHVYPNDKYRMVMPPGASAVPAVLFWLLAWALLGRDMALPAFAGFAIGYLWYDMTHWWTHVGKARTPWGKKLRKHHMLHHFKDHDLYFGVSTPLWDWVFGTLPKE</sequence>
<gene>
    <name evidence="16" type="ORF">PPSIR1_13605</name>
</gene>
<keyword evidence="5" id="KW-0479">Metal-binding</keyword>
<comment type="subcellular location">
    <subcellularLocation>
        <location evidence="2">Endoplasmic reticulum membrane</location>
        <topology evidence="2">Multi-pass membrane protein</topology>
    </subcellularLocation>
</comment>
<dbReference type="InterPro" id="IPR006694">
    <property type="entry name" value="Fatty_acid_hydroxylase"/>
</dbReference>
<evidence type="ECO:0000259" key="15">
    <source>
        <dbReference type="Pfam" id="PF04116"/>
    </source>
</evidence>
<evidence type="ECO:0000256" key="6">
    <source>
        <dbReference type="ARBA" id="ARBA00022824"/>
    </source>
</evidence>
<organism evidence="16 17">
    <name type="scientific">Plesiocystis pacifica SIR-1</name>
    <dbReference type="NCBI Taxonomy" id="391625"/>
    <lineage>
        <taxon>Bacteria</taxon>
        <taxon>Pseudomonadati</taxon>
        <taxon>Myxococcota</taxon>
        <taxon>Polyangia</taxon>
        <taxon>Nannocystales</taxon>
        <taxon>Nannocystaceae</taxon>
        <taxon>Plesiocystis</taxon>
    </lineage>
</organism>
<keyword evidence="17" id="KW-1185">Reference proteome</keyword>
<evidence type="ECO:0000256" key="10">
    <source>
        <dbReference type="ARBA" id="ARBA00023002"/>
    </source>
</evidence>
<dbReference type="GO" id="GO:0005506">
    <property type="term" value="F:iron ion binding"/>
    <property type="evidence" value="ECO:0007669"/>
    <property type="project" value="InterPro"/>
</dbReference>
<feature type="transmembrane region" description="Helical" evidence="14">
    <location>
        <begin position="118"/>
        <end position="137"/>
    </location>
</feature>
<evidence type="ECO:0000313" key="17">
    <source>
        <dbReference type="Proteomes" id="UP000005801"/>
    </source>
</evidence>
<keyword evidence="12 14" id="KW-0472">Membrane</keyword>
<name>A6GF21_9BACT</name>